<evidence type="ECO:0000313" key="9">
    <source>
        <dbReference type="Proteomes" id="UP000243819"/>
    </source>
</evidence>
<comment type="similarity">
    <text evidence="2">Belongs to the methyl-accepting chemotaxis (MCP) protein family.</text>
</comment>
<dbReference type="Gene3D" id="1.10.8.500">
    <property type="entry name" value="HAMP domain in histidine kinase"/>
    <property type="match status" value="1"/>
</dbReference>
<dbReference type="PANTHER" id="PTHR32089">
    <property type="entry name" value="METHYL-ACCEPTING CHEMOTAXIS PROTEIN MCPB"/>
    <property type="match status" value="1"/>
</dbReference>
<feature type="transmembrane region" description="Helical" evidence="5">
    <location>
        <begin position="309"/>
        <end position="328"/>
    </location>
</feature>
<dbReference type="InterPro" id="IPR004089">
    <property type="entry name" value="MCPsignal_dom"/>
</dbReference>
<reference evidence="9" key="1">
    <citation type="submission" date="2016-10" db="EMBL/GenBank/DDBJ databases">
        <authorList>
            <person name="Varghese N."/>
            <person name="Submissions S."/>
        </authorList>
    </citation>
    <scope>NUCLEOTIDE SEQUENCE [LARGE SCALE GENOMIC DNA]</scope>
    <source>
        <strain evidence="9">DSM 13577</strain>
    </source>
</reference>
<feature type="coiled-coil region" evidence="4">
    <location>
        <begin position="463"/>
        <end position="490"/>
    </location>
</feature>
<keyword evidence="1 3" id="KW-0807">Transducer</keyword>
<evidence type="ECO:0000259" key="7">
    <source>
        <dbReference type="PROSITE" id="PS50885"/>
    </source>
</evidence>
<dbReference type="GO" id="GO:0016020">
    <property type="term" value="C:membrane"/>
    <property type="evidence" value="ECO:0007669"/>
    <property type="project" value="InterPro"/>
</dbReference>
<keyword evidence="5" id="KW-0472">Membrane</keyword>
<dbReference type="SMART" id="SM00304">
    <property type="entry name" value="HAMP"/>
    <property type="match status" value="1"/>
</dbReference>
<dbReference type="Pfam" id="PF00672">
    <property type="entry name" value="HAMP"/>
    <property type="match status" value="1"/>
</dbReference>
<dbReference type="Proteomes" id="UP000243819">
    <property type="component" value="Unassembled WGS sequence"/>
</dbReference>
<feature type="domain" description="HAMP" evidence="7">
    <location>
        <begin position="326"/>
        <end position="380"/>
    </location>
</feature>
<dbReference type="OrthoDB" id="243053at2"/>
<feature type="domain" description="Methyl-accepting transducer" evidence="6">
    <location>
        <begin position="399"/>
        <end position="663"/>
    </location>
</feature>
<feature type="transmembrane region" description="Helical" evidence="5">
    <location>
        <begin position="6"/>
        <end position="27"/>
    </location>
</feature>
<dbReference type="EMBL" id="FOIF01000003">
    <property type="protein sequence ID" value="SES68124.1"/>
    <property type="molecule type" value="Genomic_DNA"/>
</dbReference>
<dbReference type="PROSITE" id="PS50111">
    <property type="entry name" value="CHEMOTAXIS_TRANSDUC_2"/>
    <property type="match status" value="1"/>
</dbReference>
<evidence type="ECO:0000256" key="2">
    <source>
        <dbReference type="ARBA" id="ARBA00029447"/>
    </source>
</evidence>
<accession>A0A1H9YGR3</accession>
<dbReference type="Gene3D" id="1.10.287.950">
    <property type="entry name" value="Methyl-accepting chemotaxis protein"/>
    <property type="match status" value="1"/>
</dbReference>
<keyword evidence="5" id="KW-1133">Transmembrane helix</keyword>
<dbReference type="SMART" id="SM00283">
    <property type="entry name" value="MA"/>
    <property type="match status" value="1"/>
</dbReference>
<sequence length="686" mass="77464">MKKFTIPVFLKLLVICIILSIFPLIYLGQRTISLAQDIMVQEVTNNIISIRDAKKIQLEKYFDERKADLITLSTNPAIQSFYTQLNEAYNKGIDSLPYQALKETWDPYFQEFLNLYGYKEIFFANEKGEVIYIATRTNELGINYLEDKTTVLSHGIRYGLREITFVDFSTYPETDDYTAFLSAPINSTEVGVIILELDHNQITEITKQETGLGNSGDIYLIGNDKRMRTNSKLTDINDSGYTIVNTFQANRSILGVKEHDFTVDFRQVPVLSAWTDINVFNHRWGLIVQVDLEEIMLPITRLKNGYRNILLFLIILNLITSTLFGIYLTRPITTLKNVISDIANSRGDLRKKVHIKSRDEIGHLANSVNRLIENTKDMVAKIKDISLVVGNKSKNLEEGAKFATQSTEEISVSIQKNADISSEMVVKVESINSLAEDFKNLSLETQKKAELSLKETLELVSMVNSYQQEMAATEKQLESLVLKIEETTVKMHNLDEINGKIKGIVEFIQSTSQQTNLLALNAAIEAARAGEEGRGFAVVAEEVRKLAEQSRTASEEIISFVEEIFNKTEEVKNDVETNKNMVIAQKNLMEKLKVGFSNFVQKTEETKKASNQIVRISDTLKEKSSIINDNVEKLLIAFHEIASSNQQIASSTEEQVALMDEVLKAAIDLHSQSIELTSLVAGFIIE</sequence>
<dbReference type="SUPFAM" id="SSF58104">
    <property type="entry name" value="Methyl-accepting chemotaxis protein (MCP) signaling domain"/>
    <property type="match status" value="1"/>
</dbReference>
<dbReference type="CDD" id="cd06225">
    <property type="entry name" value="HAMP"/>
    <property type="match status" value="1"/>
</dbReference>
<organism evidence="8 9">
    <name type="scientific">Anaerobranca gottschalkii DSM 13577</name>
    <dbReference type="NCBI Taxonomy" id="1120990"/>
    <lineage>
        <taxon>Bacteria</taxon>
        <taxon>Bacillati</taxon>
        <taxon>Bacillota</taxon>
        <taxon>Clostridia</taxon>
        <taxon>Eubacteriales</taxon>
        <taxon>Proteinivoracaceae</taxon>
        <taxon>Anaerobranca</taxon>
    </lineage>
</organism>
<dbReference type="PROSITE" id="PS50885">
    <property type="entry name" value="HAMP"/>
    <property type="match status" value="1"/>
</dbReference>
<keyword evidence="9" id="KW-1185">Reference proteome</keyword>
<dbReference type="AlphaFoldDB" id="A0A1H9YGR3"/>
<dbReference type="RefSeq" id="WP_091348382.1">
    <property type="nucleotide sequence ID" value="NZ_FOIF01000003.1"/>
</dbReference>
<evidence type="ECO:0000256" key="1">
    <source>
        <dbReference type="ARBA" id="ARBA00023224"/>
    </source>
</evidence>
<dbReference type="InterPro" id="IPR003660">
    <property type="entry name" value="HAMP_dom"/>
</dbReference>
<evidence type="ECO:0000313" key="8">
    <source>
        <dbReference type="EMBL" id="SES68124.1"/>
    </source>
</evidence>
<keyword evidence="4" id="KW-0175">Coiled coil</keyword>
<evidence type="ECO:0000259" key="6">
    <source>
        <dbReference type="PROSITE" id="PS50111"/>
    </source>
</evidence>
<evidence type="ECO:0000256" key="4">
    <source>
        <dbReference type="SAM" id="Coils"/>
    </source>
</evidence>
<dbReference type="GO" id="GO:0007165">
    <property type="term" value="P:signal transduction"/>
    <property type="evidence" value="ECO:0007669"/>
    <property type="project" value="UniProtKB-KW"/>
</dbReference>
<evidence type="ECO:0000256" key="5">
    <source>
        <dbReference type="SAM" id="Phobius"/>
    </source>
</evidence>
<evidence type="ECO:0000256" key="3">
    <source>
        <dbReference type="PROSITE-ProRule" id="PRU00284"/>
    </source>
</evidence>
<dbReference type="STRING" id="1120990.SAMN03080614_10036"/>
<proteinExistence type="inferred from homology"/>
<dbReference type="Gene3D" id="3.30.450.20">
    <property type="entry name" value="PAS domain"/>
    <property type="match status" value="1"/>
</dbReference>
<protein>
    <submittedName>
        <fullName evidence="8">Methyl-accepting chemotaxis protein</fullName>
    </submittedName>
</protein>
<dbReference type="Pfam" id="PF00015">
    <property type="entry name" value="MCPsignal"/>
    <property type="match status" value="1"/>
</dbReference>
<keyword evidence="5" id="KW-0812">Transmembrane</keyword>
<gene>
    <name evidence="8" type="ORF">SAMN03080614_10036</name>
</gene>
<dbReference type="PANTHER" id="PTHR32089:SF112">
    <property type="entry name" value="LYSOZYME-LIKE PROTEIN-RELATED"/>
    <property type="match status" value="1"/>
</dbReference>
<name>A0A1H9YGR3_9FIRM</name>